<dbReference type="OrthoDB" id="645383at2"/>
<organism evidence="1 2">
    <name type="scientific">Niastella populi</name>
    <dbReference type="NCBI Taxonomy" id="550983"/>
    <lineage>
        <taxon>Bacteria</taxon>
        <taxon>Pseudomonadati</taxon>
        <taxon>Bacteroidota</taxon>
        <taxon>Chitinophagia</taxon>
        <taxon>Chitinophagales</taxon>
        <taxon>Chitinophagaceae</taxon>
        <taxon>Niastella</taxon>
    </lineage>
</organism>
<dbReference type="Proteomes" id="UP000192276">
    <property type="component" value="Unassembled WGS sequence"/>
</dbReference>
<protein>
    <recommendedName>
        <fullName evidence="3">Polymerase nucleotidyl transferase domain-containing protein</fullName>
    </recommendedName>
</protein>
<evidence type="ECO:0008006" key="3">
    <source>
        <dbReference type="Google" id="ProtNLM"/>
    </source>
</evidence>
<dbReference type="AlphaFoldDB" id="A0A1V9FXG8"/>
<accession>A0A1V9FXG8</accession>
<evidence type="ECO:0000313" key="1">
    <source>
        <dbReference type="EMBL" id="OQP63033.1"/>
    </source>
</evidence>
<reference evidence="2" key="1">
    <citation type="submission" date="2016-04" db="EMBL/GenBank/DDBJ databases">
        <authorList>
            <person name="Chen L."/>
            <person name="Zhuang W."/>
            <person name="Wang G."/>
        </authorList>
    </citation>
    <scope>NUCLEOTIDE SEQUENCE [LARGE SCALE GENOMIC DNA]</scope>
    <source>
        <strain evidence="2">208</strain>
    </source>
</reference>
<proteinExistence type="predicted"/>
<comment type="caution">
    <text evidence="1">The sequence shown here is derived from an EMBL/GenBank/DDBJ whole genome shotgun (WGS) entry which is preliminary data.</text>
</comment>
<dbReference type="RefSeq" id="WP_081163916.1">
    <property type="nucleotide sequence ID" value="NZ_LWBP01000112.1"/>
</dbReference>
<evidence type="ECO:0000313" key="2">
    <source>
        <dbReference type="Proteomes" id="UP000192276"/>
    </source>
</evidence>
<gene>
    <name evidence="1" type="ORF">A4R26_17810</name>
</gene>
<keyword evidence="2" id="KW-1185">Reference proteome</keyword>
<sequence length="312" mass="36324">MPVYPEQSIIKVLAYFDIFNYPLTQEEIYNFLDKPLEMEVVMATLFQLVEDKRIFLLGRFFSLQADTALCTRRIIGNHKAETMLKTAYRVGGFLYQFPFVRGVGISGSLSKNFAGHDTDIDFFIITRANRLWIARTLMHLFKKLTFITGHQHLYCMNYYIDEEAMLIREQNIFTATELVTLLPVCGNGTMSRFYGQNNWTTHFFPNQQPGRQSMLLSRPGFVKRSAEWLLNNRLGNALDELLMRITARRWKKKEQLCRTNDHGVRMGLCTGKHFAKPNPAFFQRSVLGSLEKKLAEQMNIEYRMSNVEGRVK</sequence>
<dbReference type="STRING" id="550983.A4R26_17810"/>
<dbReference type="EMBL" id="LWBP01000112">
    <property type="protein sequence ID" value="OQP63033.1"/>
    <property type="molecule type" value="Genomic_DNA"/>
</dbReference>
<name>A0A1V9FXG8_9BACT</name>